<dbReference type="Pfam" id="PF01522">
    <property type="entry name" value="Polysacc_deac_1"/>
    <property type="match status" value="2"/>
</dbReference>
<keyword evidence="8" id="KW-1185">Reference proteome</keyword>
<protein>
    <recommendedName>
        <fullName evidence="3">Chitooligosaccharide deacetylase</fullName>
    </recommendedName>
    <alternativeName>
        <fullName evidence="5">Nodulation protein B</fullName>
    </alternativeName>
</protein>
<accession>A0ABW5DIG9</accession>
<dbReference type="PANTHER" id="PTHR34216">
    <property type="match status" value="1"/>
</dbReference>
<dbReference type="Proteomes" id="UP001597373">
    <property type="component" value="Unassembled WGS sequence"/>
</dbReference>
<comment type="caution">
    <text evidence="7">The sequence shown here is derived from an EMBL/GenBank/DDBJ whole genome shotgun (WGS) entry which is preliminary data.</text>
</comment>
<evidence type="ECO:0000256" key="4">
    <source>
        <dbReference type="ARBA" id="ARBA00022729"/>
    </source>
</evidence>
<evidence type="ECO:0000313" key="8">
    <source>
        <dbReference type="Proteomes" id="UP001597373"/>
    </source>
</evidence>
<comment type="function">
    <text evidence="1">Is involved in generating a small heat-stable compound (Nod), an acylated oligomer of N-acetylglucosamine, that stimulates mitosis in various plant protoplasts.</text>
</comment>
<gene>
    <name evidence="7" type="ORF">ACFSMZ_11185</name>
</gene>
<evidence type="ECO:0000256" key="5">
    <source>
        <dbReference type="ARBA" id="ARBA00032976"/>
    </source>
</evidence>
<feature type="domain" description="NodB homology" evidence="6">
    <location>
        <begin position="96"/>
        <end position="344"/>
    </location>
</feature>
<comment type="similarity">
    <text evidence="2">Belongs to the polysaccharide deacetylase family.</text>
</comment>
<evidence type="ECO:0000256" key="2">
    <source>
        <dbReference type="ARBA" id="ARBA00010973"/>
    </source>
</evidence>
<name>A0ABW5DIG9_9HYPH</name>
<dbReference type="PANTHER" id="PTHR34216:SF7">
    <property type="entry name" value="POLY-BETA-1,6-N-ACETYL-D-GLUCOSAMINE N-DEACETYLASE"/>
    <property type="match status" value="1"/>
</dbReference>
<evidence type="ECO:0000256" key="1">
    <source>
        <dbReference type="ARBA" id="ARBA00003236"/>
    </source>
</evidence>
<dbReference type="CDD" id="cd10968">
    <property type="entry name" value="CE4_Mlr8448_like_5s"/>
    <property type="match status" value="1"/>
</dbReference>
<dbReference type="InterPro" id="IPR011330">
    <property type="entry name" value="Glyco_hydro/deAcase_b/a-brl"/>
</dbReference>
<evidence type="ECO:0000313" key="7">
    <source>
        <dbReference type="EMBL" id="MFD2260325.1"/>
    </source>
</evidence>
<evidence type="ECO:0000256" key="3">
    <source>
        <dbReference type="ARBA" id="ARBA00020071"/>
    </source>
</evidence>
<dbReference type="InterPro" id="IPR002509">
    <property type="entry name" value="NODB_dom"/>
</dbReference>
<dbReference type="Gene3D" id="3.20.20.370">
    <property type="entry name" value="Glycoside hydrolase/deacetylase"/>
    <property type="match status" value="1"/>
</dbReference>
<dbReference type="InterPro" id="IPR051398">
    <property type="entry name" value="Polysacch_Deacetylase"/>
</dbReference>
<organism evidence="7 8">
    <name type="scientific">Chelativorans composti</name>
    <dbReference type="NCBI Taxonomy" id="768533"/>
    <lineage>
        <taxon>Bacteria</taxon>
        <taxon>Pseudomonadati</taxon>
        <taxon>Pseudomonadota</taxon>
        <taxon>Alphaproteobacteria</taxon>
        <taxon>Hyphomicrobiales</taxon>
        <taxon>Phyllobacteriaceae</taxon>
        <taxon>Chelativorans</taxon>
    </lineage>
</organism>
<evidence type="ECO:0000259" key="6">
    <source>
        <dbReference type="PROSITE" id="PS51677"/>
    </source>
</evidence>
<dbReference type="EMBL" id="JBHUIR010000038">
    <property type="protein sequence ID" value="MFD2260325.1"/>
    <property type="molecule type" value="Genomic_DNA"/>
</dbReference>
<sequence length="344" mass="38689">MSILKDLRYTIIRAGLEGINLLMPGALRSKARGRGLIFTLHHVRPQEKKDFDPNAILTVTPEFLEEAIQVSLECGLTPVAAEDLPTLLANPADKRHFVSFTLDDGYRNNAEFAAPVFRKYGVPYTIFITKGFVERTRSLWWETAEALLRKAERIRFNFGKGLETIDLETAGQKQAAFERFVAYVATQDEDEAVAELDVLAMEHGIDPLGITADLTMDASELANLDKDPLARFGGHTVTHPNLRRVSEERLREEILLSMQAVERYVGRYPRVFAYPYGFPAAAGEREFRVAAELGVPMAVTTQPGMLRPENLQTPTAFNRVSLNGLYQKRRYVRALISGLPFRFA</sequence>
<keyword evidence="4" id="KW-0732">Signal</keyword>
<proteinExistence type="inferred from homology"/>
<dbReference type="RefSeq" id="WP_165278652.1">
    <property type="nucleotide sequence ID" value="NZ_BAABGS010000021.1"/>
</dbReference>
<dbReference type="PROSITE" id="PS51677">
    <property type="entry name" value="NODB"/>
    <property type="match status" value="1"/>
</dbReference>
<dbReference type="SUPFAM" id="SSF88713">
    <property type="entry name" value="Glycoside hydrolase/deacetylase"/>
    <property type="match status" value="1"/>
</dbReference>
<reference evidence="8" key="1">
    <citation type="journal article" date="2019" name="Int. J. Syst. Evol. Microbiol.">
        <title>The Global Catalogue of Microorganisms (GCM) 10K type strain sequencing project: providing services to taxonomists for standard genome sequencing and annotation.</title>
        <authorList>
            <consortium name="The Broad Institute Genomics Platform"/>
            <consortium name="The Broad Institute Genome Sequencing Center for Infectious Disease"/>
            <person name="Wu L."/>
            <person name="Ma J."/>
        </authorList>
    </citation>
    <scope>NUCLEOTIDE SEQUENCE [LARGE SCALE GENOMIC DNA]</scope>
    <source>
        <strain evidence="8">KCTC 23707</strain>
    </source>
</reference>